<dbReference type="PATRIC" id="fig|1158601.3.peg.2153"/>
<evidence type="ECO:0000259" key="4">
    <source>
        <dbReference type="Pfam" id="PF17802"/>
    </source>
</evidence>
<reference evidence="5 7" key="1">
    <citation type="submission" date="2013-02" db="EMBL/GenBank/DDBJ databases">
        <title>The Genome Sequence of Enterococcus malodoratus ATCC_43197.</title>
        <authorList>
            <consortium name="The Broad Institute Genome Sequencing Platform"/>
            <consortium name="The Broad Institute Genome Sequencing Center for Infectious Disease"/>
            <person name="Earl A.M."/>
            <person name="Gilmore M.S."/>
            <person name="Lebreton F."/>
            <person name="Walker B."/>
            <person name="Young S.K."/>
            <person name="Zeng Q."/>
            <person name="Gargeya S."/>
            <person name="Fitzgerald M."/>
            <person name="Haas B."/>
            <person name="Abouelleil A."/>
            <person name="Alvarado L."/>
            <person name="Arachchi H.M."/>
            <person name="Berlin A.M."/>
            <person name="Chapman S.B."/>
            <person name="Dewar J."/>
            <person name="Goldberg J."/>
            <person name="Griggs A."/>
            <person name="Gujja S."/>
            <person name="Hansen M."/>
            <person name="Howarth C."/>
            <person name="Imamovic A."/>
            <person name="Larimer J."/>
            <person name="McCowan C."/>
            <person name="Murphy C."/>
            <person name="Neiman D."/>
            <person name="Pearson M."/>
            <person name="Priest M."/>
            <person name="Roberts A."/>
            <person name="Saif S."/>
            <person name="Shea T."/>
            <person name="Sisk P."/>
            <person name="Sykes S."/>
            <person name="Wortman J."/>
            <person name="Nusbaum C."/>
            <person name="Birren B."/>
        </authorList>
    </citation>
    <scope>NUCLEOTIDE SEQUENCE [LARGE SCALE GENOMIC DNA]</scope>
    <source>
        <strain evidence="5 7">ATCC 43197</strain>
    </source>
</reference>
<dbReference type="Gene3D" id="2.60.40.740">
    <property type="match status" value="1"/>
</dbReference>
<feature type="domain" description="SpaA-like prealbumin fold" evidence="4">
    <location>
        <begin position="477"/>
        <end position="594"/>
    </location>
</feature>
<feature type="signal peptide" evidence="2">
    <location>
        <begin position="1"/>
        <end position="31"/>
    </location>
</feature>
<keyword evidence="2" id="KW-0732">Signal</keyword>
<evidence type="ECO:0000256" key="2">
    <source>
        <dbReference type="SAM" id="SignalP"/>
    </source>
</evidence>
<dbReference type="NCBIfam" id="TIGR04226">
    <property type="entry name" value="RrgB_K2N_iso_D2"/>
    <property type="match status" value="1"/>
</dbReference>
<dbReference type="OrthoDB" id="2193404at2"/>
<dbReference type="RefSeq" id="WP_010741013.1">
    <property type="nucleotide sequence ID" value="NZ_KB946250.1"/>
</dbReference>
<feature type="chain" id="PRO_5004354468" evidence="2">
    <location>
        <begin position="32"/>
        <end position="634"/>
    </location>
</feature>
<keyword evidence="8" id="KW-1185">Reference proteome</keyword>
<organism evidence="5 7">
    <name type="scientific">Enterococcus malodoratus ATCC 43197</name>
    <dbReference type="NCBI Taxonomy" id="1158601"/>
    <lineage>
        <taxon>Bacteria</taxon>
        <taxon>Bacillati</taxon>
        <taxon>Bacillota</taxon>
        <taxon>Bacilli</taxon>
        <taxon>Lactobacillales</taxon>
        <taxon>Enterococcaceae</taxon>
        <taxon>Enterococcus</taxon>
    </lineage>
</organism>
<dbReference type="Proteomes" id="UP000014148">
    <property type="component" value="Unassembled WGS sequence"/>
</dbReference>
<proteinExistence type="predicted"/>
<dbReference type="eggNOG" id="COG4932">
    <property type="taxonomic scope" value="Bacteria"/>
</dbReference>
<protein>
    <submittedName>
        <fullName evidence="5">Fimbrial isopeptide formation D2 domain-containing protein</fullName>
    </submittedName>
</protein>
<dbReference type="EMBL" id="ASWA01000004">
    <property type="protein sequence ID" value="EOT64043.1"/>
    <property type="molecule type" value="Genomic_DNA"/>
</dbReference>
<comment type="caution">
    <text evidence="5">The sequence shown here is derived from an EMBL/GenBank/DDBJ whole genome shotgun (WGS) entry which is preliminary data.</text>
</comment>
<evidence type="ECO:0000313" key="5">
    <source>
        <dbReference type="EMBL" id="EOH77543.1"/>
    </source>
</evidence>
<gene>
    <name evidence="6" type="ORF">I585_03240</name>
    <name evidence="5" type="ORF">UAI_02180</name>
</gene>
<keyword evidence="1" id="KW-0472">Membrane</keyword>
<name>R2P2V2_9ENTE</name>
<dbReference type="Proteomes" id="UP000013783">
    <property type="component" value="Unassembled WGS sequence"/>
</dbReference>
<dbReference type="Pfam" id="PF17802">
    <property type="entry name" value="SpaA"/>
    <property type="match status" value="1"/>
</dbReference>
<dbReference type="Pfam" id="PF16555">
    <property type="entry name" value="GramPos_pilinD1"/>
    <property type="match status" value="1"/>
</dbReference>
<evidence type="ECO:0000313" key="8">
    <source>
        <dbReference type="Proteomes" id="UP000014148"/>
    </source>
</evidence>
<evidence type="ECO:0000313" key="7">
    <source>
        <dbReference type="Proteomes" id="UP000013783"/>
    </source>
</evidence>
<evidence type="ECO:0000259" key="3">
    <source>
        <dbReference type="Pfam" id="PF16555"/>
    </source>
</evidence>
<reference evidence="6 8" key="2">
    <citation type="submission" date="2013-03" db="EMBL/GenBank/DDBJ databases">
        <title>The Genome Sequence of Enterococcus malodoratus ATCC_43197 (PacBio/Illumina hybrid assembly).</title>
        <authorList>
            <consortium name="The Broad Institute Genomics Platform"/>
            <consortium name="The Broad Institute Genome Sequencing Center for Infectious Disease"/>
            <person name="Earl A."/>
            <person name="Russ C."/>
            <person name="Gilmore M."/>
            <person name="Surin D."/>
            <person name="Walker B."/>
            <person name="Young S."/>
            <person name="Zeng Q."/>
            <person name="Gargeya S."/>
            <person name="Fitzgerald M."/>
            <person name="Haas B."/>
            <person name="Abouelleil A."/>
            <person name="Allen A.W."/>
            <person name="Alvarado L."/>
            <person name="Arachchi H.M."/>
            <person name="Berlin A.M."/>
            <person name="Chapman S.B."/>
            <person name="Gainer-Dewar J."/>
            <person name="Goldberg J."/>
            <person name="Griggs A."/>
            <person name="Gujja S."/>
            <person name="Hansen M."/>
            <person name="Howarth C."/>
            <person name="Imamovic A."/>
            <person name="Ireland A."/>
            <person name="Larimer J."/>
            <person name="McCowan C."/>
            <person name="Murphy C."/>
            <person name="Pearson M."/>
            <person name="Poon T.W."/>
            <person name="Priest M."/>
            <person name="Roberts A."/>
            <person name="Saif S."/>
            <person name="Shea T."/>
            <person name="Sisk P."/>
            <person name="Sykes S."/>
            <person name="Wortman J."/>
            <person name="Nusbaum C."/>
            <person name="Birren B."/>
        </authorList>
    </citation>
    <scope>NUCLEOTIDE SEQUENCE [LARGE SCALE GENOMIC DNA]</scope>
    <source>
        <strain evidence="6 8">ATCC 43197</strain>
    </source>
</reference>
<dbReference type="EMBL" id="AJAK01000015">
    <property type="protein sequence ID" value="EOH77543.1"/>
    <property type="molecule type" value="Genomic_DNA"/>
</dbReference>
<keyword evidence="1" id="KW-1133">Transmembrane helix</keyword>
<accession>R2P2V2</accession>
<dbReference type="InterPro" id="IPR041033">
    <property type="entry name" value="SpaA_PFL_dom_1"/>
</dbReference>
<dbReference type="InterPro" id="IPR026466">
    <property type="entry name" value="Fim_isopep_form_D2_dom"/>
</dbReference>
<dbReference type="Gene3D" id="2.60.40.10">
    <property type="entry name" value="Immunoglobulins"/>
    <property type="match status" value="3"/>
</dbReference>
<feature type="domain" description="Gram-positive pilin subunit D1 N-terminal" evidence="3">
    <location>
        <begin position="36"/>
        <end position="184"/>
    </location>
</feature>
<evidence type="ECO:0000256" key="1">
    <source>
        <dbReference type="SAM" id="Phobius"/>
    </source>
</evidence>
<keyword evidence="1" id="KW-0812">Transmembrane</keyword>
<dbReference type="STRING" id="71451.RV07_GL003229"/>
<dbReference type="InterPro" id="IPR013783">
    <property type="entry name" value="Ig-like_fold"/>
</dbReference>
<evidence type="ECO:0000313" key="6">
    <source>
        <dbReference type="EMBL" id="EOT64043.1"/>
    </source>
</evidence>
<feature type="transmembrane region" description="Helical" evidence="1">
    <location>
        <begin position="603"/>
        <end position="625"/>
    </location>
</feature>
<dbReference type="AlphaFoldDB" id="R2P2V2"/>
<sequence length="634" mass="70277">MKIKKSLFLMIGLLAAVVSQGLFGFARTAEADRDVEQTVVIHNLTYDKLPSEIQNTGDEMTDFTGEPLAGSTFTAYDVTSVYWDAYDAASGEHLAKETAAIKAAKKVDTSTMNGKEFPETNTDGLAELALSIKAKTGSAIYLIKQTGFPAGVVPAKSEPFVIGLPSHDKTGTLREKVHVYPKNEMPTNDVKFIKYGIDSDGGKAVLKDAKFILRKKDGNYYNSTTNEFDLEETDKEQAAVFLSNDKGVVKAEGLVLSPGIYEFYEIESDVATSEKQDTNPDNNYKYHFLINPKVSFTVSDEWKVTKYNYYDQKLQPKELNAPFGDNLAEAYNFKVPNVKKEVDDSDVRNGQELTYTISKKIPEDVGNYSMYKLIDTFDKRLELCCNEEKIIKSIKINDGEPTGLSPKFSMGPGTNEFCLTFTPANLAQHATKTLSFSATMKVKAGTDLKDIDNDVLFENSFRDSKDEERVQTYGKRFVKVDSRTDKKLEGVEFAIKNKNGEFMSLAQESDGKFVESVTGCAQDYVVNWVAAEKDATKLISDKDGNFGIYGLGSNEENYYTLVETKAPDGYVKLKEMKFTADGAGDAQILRVENKTKGILPMTGGWGITGLVVIGIFGLASGVTYFKKRNRLTEK</sequence>
<dbReference type="InterPro" id="IPR032364">
    <property type="entry name" value="GramPos_pilinD1_N"/>
</dbReference>